<dbReference type="NCBIfam" id="NF004145">
    <property type="entry name" value="PRK05621.1-2"/>
    <property type="match status" value="1"/>
</dbReference>
<reference evidence="2 3" key="1">
    <citation type="submission" date="2021-07" db="EMBL/GenBank/DDBJ databases">
        <title>complete genome sequencing of Tessaracoccus sp.J1M15.</title>
        <authorList>
            <person name="Bae J.-W."/>
            <person name="Kim D.-y."/>
        </authorList>
    </citation>
    <scope>NUCLEOTIDE SEQUENCE [LARGE SCALE GENOMIC DNA]</scope>
    <source>
        <strain evidence="2 3">J1M15</strain>
    </source>
</reference>
<comment type="similarity">
    <text evidence="1">Belongs to the ATPase gamma chain family.</text>
</comment>
<keyword evidence="1" id="KW-0406">Ion transport</keyword>
<dbReference type="InterPro" id="IPR000131">
    <property type="entry name" value="ATP_synth_F1_gsu"/>
</dbReference>
<dbReference type="PANTHER" id="PTHR11693:SF22">
    <property type="entry name" value="ATP SYNTHASE SUBUNIT GAMMA, MITOCHONDRIAL"/>
    <property type="match status" value="1"/>
</dbReference>
<comment type="function">
    <text evidence="1">Produces ATP from ADP in the presence of a proton gradient across the membrane. The gamma chain is believed to be important in regulating ATPase activity and the flow of protons through the CF(0) complex.</text>
</comment>
<comment type="subunit">
    <text evidence="1">F-type ATPases have 2 components, CF(1) - the catalytic core - and CF(0) - the membrane proton channel. CF(1) has five subunits: alpha(3), beta(3), gamma(1), delta(1), epsilon(1). CF(0) has three main subunits: a, b and c.</text>
</comment>
<dbReference type="Proteomes" id="UP000824504">
    <property type="component" value="Chromosome"/>
</dbReference>
<proteinExistence type="inferred from homology"/>
<keyword evidence="1" id="KW-0375">Hydrogen ion transport</keyword>
<dbReference type="InterPro" id="IPR023632">
    <property type="entry name" value="ATP_synth_F1_gsu_CS"/>
</dbReference>
<name>A0ABX8SL32_9ACTN</name>
<keyword evidence="1" id="KW-0813">Transport</keyword>
<dbReference type="Pfam" id="PF00231">
    <property type="entry name" value="ATP-synt"/>
    <property type="match status" value="1"/>
</dbReference>
<dbReference type="NCBIfam" id="TIGR01146">
    <property type="entry name" value="ATPsyn_F1gamma"/>
    <property type="match status" value="1"/>
</dbReference>
<dbReference type="EMBL" id="CP079216">
    <property type="protein sequence ID" value="QXT64072.1"/>
    <property type="molecule type" value="Genomic_DNA"/>
</dbReference>
<dbReference type="HAMAP" id="MF_00815">
    <property type="entry name" value="ATP_synth_gamma_bact"/>
    <property type="match status" value="1"/>
</dbReference>
<sequence>MASSLRELRERRRSVQTTRKITRAMELIAASRIVKAQATARAAVPYTQELTRAVSALASAHHDIDHPLLVDVEKPKRSAMLLITSDRGLAGAYSANAIKEAEQLHAKLIGEGQEVVQYITGNKGLAYFDFRRRKIEQSWTGFSDRPEYRHSREIADVLLEKFLTPTEEGGVDQIHIVTTRFVSMLTQTVVTRRLLPLVVEEADAPELRDIDQDGTVDDIHPFYHFEPNAKEVLDKLLPLFIANRIHTALLMSAASELASRQRAMKSATDNADTLIEKLTRESNQARQAEITQEITEIVGGASALSETA</sequence>
<dbReference type="PANTHER" id="PTHR11693">
    <property type="entry name" value="ATP SYNTHASE GAMMA CHAIN"/>
    <property type="match status" value="1"/>
</dbReference>
<comment type="subcellular location">
    <subcellularLocation>
        <location evidence="1">Cell membrane</location>
        <topology evidence="1">Peripheral membrane protein</topology>
    </subcellularLocation>
</comment>
<keyword evidence="1" id="KW-0472">Membrane</keyword>
<accession>A0ABX8SL32</accession>
<organism evidence="2 3">
    <name type="scientific">Tessaracoccus palaemonis</name>
    <dbReference type="NCBI Taxonomy" id="2829499"/>
    <lineage>
        <taxon>Bacteria</taxon>
        <taxon>Bacillati</taxon>
        <taxon>Actinomycetota</taxon>
        <taxon>Actinomycetes</taxon>
        <taxon>Propionibacteriales</taxon>
        <taxon>Propionibacteriaceae</taxon>
        <taxon>Tessaracoccus</taxon>
    </lineage>
</organism>
<keyword evidence="1" id="KW-1003">Cell membrane</keyword>
<keyword evidence="1" id="KW-0139">CF(1)</keyword>
<dbReference type="RefSeq" id="WP_219083995.1">
    <property type="nucleotide sequence ID" value="NZ_CP079216.1"/>
</dbReference>
<evidence type="ECO:0000313" key="2">
    <source>
        <dbReference type="EMBL" id="QXT64072.1"/>
    </source>
</evidence>
<protein>
    <recommendedName>
        <fullName evidence="1">ATP synthase gamma chain</fullName>
    </recommendedName>
    <alternativeName>
        <fullName evidence="1">ATP synthase F1 sector gamma subunit</fullName>
    </alternativeName>
    <alternativeName>
        <fullName evidence="1">F-ATPase gamma subunit</fullName>
    </alternativeName>
</protein>
<gene>
    <name evidence="1" type="primary">atpG</name>
    <name evidence="2" type="ORF">KDB89_06365</name>
</gene>
<keyword evidence="1" id="KW-0066">ATP synthesis</keyword>
<evidence type="ECO:0000256" key="1">
    <source>
        <dbReference type="HAMAP-Rule" id="MF_00815"/>
    </source>
</evidence>
<dbReference type="PROSITE" id="PS00153">
    <property type="entry name" value="ATPASE_GAMMA"/>
    <property type="match status" value="1"/>
</dbReference>
<keyword evidence="3" id="KW-1185">Reference proteome</keyword>
<dbReference type="CDD" id="cd12151">
    <property type="entry name" value="F1-ATPase_gamma"/>
    <property type="match status" value="1"/>
</dbReference>
<evidence type="ECO:0000313" key="3">
    <source>
        <dbReference type="Proteomes" id="UP000824504"/>
    </source>
</evidence>